<dbReference type="InterPro" id="IPR011032">
    <property type="entry name" value="GroES-like_sf"/>
</dbReference>
<evidence type="ECO:0000256" key="3">
    <source>
        <dbReference type="ARBA" id="ARBA00022833"/>
    </source>
</evidence>
<dbReference type="SUPFAM" id="SSF50129">
    <property type="entry name" value="GroES-like"/>
    <property type="match status" value="1"/>
</dbReference>
<protein>
    <submittedName>
        <fullName evidence="7">Zinc-binding alcohol dehydrogenase</fullName>
    </submittedName>
</protein>
<dbReference type="GO" id="GO:0008270">
    <property type="term" value="F:zinc ion binding"/>
    <property type="evidence" value="ECO:0007669"/>
    <property type="project" value="InterPro"/>
</dbReference>
<evidence type="ECO:0000313" key="7">
    <source>
        <dbReference type="EMBL" id="KDE96799.1"/>
    </source>
</evidence>
<dbReference type="EMBL" id="JALN02000003">
    <property type="protein sequence ID" value="KDE96799.1"/>
    <property type="molecule type" value="Genomic_DNA"/>
</dbReference>
<evidence type="ECO:0000259" key="6">
    <source>
        <dbReference type="SMART" id="SM00829"/>
    </source>
</evidence>
<dbReference type="SUPFAM" id="SSF51735">
    <property type="entry name" value="NAD(P)-binding Rossmann-fold domains"/>
    <property type="match status" value="1"/>
</dbReference>
<comment type="cofactor">
    <cofactor evidence="1 5">
        <name>Zn(2+)</name>
        <dbReference type="ChEBI" id="CHEBI:29105"/>
    </cofactor>
</comment>
<keyword evidence="3 5" id="KW-0862">Zinc</keyword>
<dbReference type="InterPro" id="IPR013149">
    <property type="entry name" value="ADH-like_C"/>
</dbReference>
<dbReference type="RefSeq" id="WP_011559050.1">
    <property type="nucleotide sequence ID" value="NZ_JALN02000003.1"/>
</dbReference>
<evidence type="ECO:0000256" key="5">
    <source>
        <dbReference type="RuleBase" id="RU361277"/>
    </source>
</evidence>
<dbReference type="PROSITE" id="PS00059">
    <property type="entry name" value="ADH_ZINC"/>
    <property type="match status" value="1"/>
</dbReference>
<evidence type="ECO:0000256" key="2">
    <source>
        <dbReference type="ARBA" id="ARBA00022723"/>
    </source>
</evidence>
<evidence type="ECO:0000313" key="8">
    <source>
        <dbReference type="Proteomes" id="UP000022835"/>
    </source>
</evidence>
<dbReference type="SMART" id="SM00829">
    <property type="entry name" value="PKS_ER"/>
    <property type="match status" value="1"/>
</dbReference>
<dbReference type="eggNOG" id="COG1063">
    <property type="taxonomic scope" value="Bacteria"/>
</dbReference>
<dbReference type="InterPro" id="IPR050129">
    <property type="entry name" value="Zn_alcohol_dh"/>
</dbReference>
<name>A0A064C874_9MYCO</name>
<dbReference type="GO" id="GO:0016491">
    <property type="term" value="F:oxidoreductase activity"/>
    <property type="evidence" value="ECO:0007669"/>
    <property type="project" value="UniProtKB-KW"/>
</dbReference>
<proteinExistence type="inferred from homology"/>
<dbReference type="InterPro" id="IPR036291">
    <property type="entry name" value="NAD(P)-bd_dom_sf"/>
</dbReference>
<dbReference type="AlphaFoldDB" id="A0A064C874"/>
<dbReference type="Gene3D" id="3.40.50.720">
    <property type="entry name" value="NAD(P)-binding Rossmann-like Domain"/>
    <property type="match status" value="1"/>
</dbReference>
<feature type="domain" description="Enoyl reductase (ER)" evidence="6">
    <location>
        <begin position="8"/>
        <end position="339"/>
    </location>
</feature>
<dbReference type="Pfam" id="PF00107">
    <property type="entry name" value="ADH_zinc_N"/>
    <property type="match status" value="1"/>
</dbReference>
<dbReference type="CDD" id="cd08233">
    <property type="entry name" value="butanediol_DH_like"/>
    <property type="match status" value="1"/>
</dbReference>
<evidence type="ECO:0000256" key="4">
    <source>
        <dbReference type="ARBA" id="ARBA00023002"/>
    </source>
</evidence>
<dbReference type="Proteomes" id="UP000022835">
    <property type="component" value="Unassembled WGS sequence"/>
</dbReference>
<dbReference type="PANTHER" id="PTHR43401:SF2">
    <property type="entry name" value="L-THREONINE 3-DEHYDROGENASE"/>
    <property type="match status" value="1"/>
</dbReference>
<sequence>MEAIVLNGTNDVGLTSVPDPAPQDGEVIIEVAATGLCGTDLHEYVAGPTFSQPPVVLGHEVSGRIVEVGAGVDQSRIGEGAAVIPMDFCGSCHYCHRSLYHLCQRPGWIGFTRNGGLANYVAVPSRLAVRVPDVVDLEEAALTEPTAVAFHAVRRAELLLGETVMVLGAGALGLTVIQCARAAGAARIFVTEPSGVRASLARDLGATLVLDPHDPGTTACILEETRGVGVDVVFHVAGSAEAFTQGLDCLRKQGRFMEMSSWAGAASLDVNRHLLKEIQLRMVFGYDMFDDFPAVLALIADGKLALAPQITARVPLDRAVKEGLGGLLEGREGLVKVLVKP</sequence>
<organism evidence="7 8">
    <name type="scientific">Mycolicibacterium aromaticivorans JS19b1 = JCM 16368</name>
    <dbReference type="NCBI Taxonomy" id="1440774"/>
    <lineage>
        <taxon>Bacteria</taxon>
        <taxon>Bacillati</taxon>
        <taxon>Actinomycetota</taxon>
        <taxon>Actinomycetes</taxon>
        <taxon>Mycobacteriales</taxon>
        <taxon>Mycobacteriaceae</taxon>
        <taxon>Mycolicibacterium</taxon>
    </lineage>
</organism>
<evidence type="ECO:0000256" key="1">
    <source>
        <dbReference type="ARBA" id="ARBA00001947"/>
    </source>
</evidence>
<comment type="similarity">
    <text evidence="5">Belongs to the zinc-containing alcohol dehydrogenase family.</text>
</comment>
<accession>A0A064C874</accession>
<dbReference type="STRING" id="1440774.Y900_029620"/>
<dbReference type="OrthoDB" id="9797931at2"/>
<dbReference type="PANTHER" id="PTHR43401">
    <property type="entry name" value="L-THREONINE 3-DEHYDROGENASE"/>
    <property type="match status" value="1"/>
</dbReference>
<dbReference type="InterPro" id="IPR002328">
    <property type="entry name" value="ADH_Zn_CS"/>
</dbReference>
<comment type="caution">
    <text evidence="7">The sequence shown here is derived from an EMBL/GenBank/DDBJ whole genome shotgun (WGS) entry which is preliminary data.</text>
</comment>
<reference evidence="7" key="1">
    <citation type="submission" date="2014-05" db="EMBL/GenBank/DDBJ databases">
        <title>Genome sequence of Mycobacterium aromaticivorans strain JS19b1T (= DSM 45407T).</title>
        <authorList>
            <person name="Kwak Y."/>
            <person name="Park G.-S."/>
            <person name="Li Q.X."/>
            <person name="Lee S.-E."/>
            <person name="Shin J.-H."/>
        </authorList>
    </citation>
    <scope>NUCLEOTIDE SEQUENCE [LARGE SCALE GENOMIC DNA]</scope>
    <source>
        <strain evidence="7">JS19b1</strain>
    </source>
</reference>
<dbReference type="InterPro" id="IPR020843">
    <property type="entry name" value="ER"/>
</dbReference>
<dbReference type="Pfam" id="PF08240">
    <property type="entry name" value="ADH_N"/>
    <property type="match status" value="1"/>
</dbReference>
<keyword evidence="4" id="KW-0560">Oxidoreductase</keyword>
<keyword evidence="8" id="KW-1185">Reference proteome</keyword>
<keyword evidence="2 5" id="KW-0479">Metal-binding</keyword>
<dbReference type="Gene3D" id="3.90.180.10">
    <property type="entry name" value="Medium-chain alcohol dehydrogenases, catalytic domain"/>
    <property type="match status" value="1"/>
</dbReference>
<gene>
    <name evidence="7" type="ORF">Y900_029620</name>
</gene>
<dbReference type="InterPro" id="IPR013154">
    <property type="entry name" value="ADH-like_N"/>
</dbReference>